<dbReference type="GO" id="GO:0006281">
    <property type="term" value="P:DNA repair"/>
    <property type="evidence" value="ECO:0007669"/>
    <property type="project" value="UniProtKB-KW"/>
</dbReference>
<evidence type="ECO:0000313" key="7">
    <source>
        <dbReference type="Proteomes" id="UP000372890"/>
    </source>
</evidence>
<dbReference type="InterPro" id="IPR050326">
    <property type="entry name" value="NAD_dep_DNA_ligaseB"/>
</dbReference>
<dbReference type="InterPro" id="IPR013839">
    <property type="entry name" value="DNAligase_adenylation"/>
</dbReference>
<name>A0A484Y5X1_ECOLX</name>
<dbReference type="AlphaFoldDB" id="A0A484Y5X1"/>
<evidence type="ECO:0000256" key="1">
    <source>
        <dbReference type="ARBA" id="ARBA00022598"/>
    </source>
</evidence>
<dbReference type="GO" id="GO:0003911">
    <property type="term" value="F:DNA ligase (NAD+) activity"/>
    <property type="evidence" value="ECO:0007669"/>
    <property type="project" value="UniProtKB-EC"/>
</dbReference>
<keyword evidence="3" id="KW-0227">DNA damage</keyword>
<gene>
    <name evidence="6" type="primary">ligB_1</name>
    <name evidence="6" type="ORF">NCTC9001_03768</name>
</gene>
<organism evidence="6 7">
    <name type="scientific">Escherichia coli</name>
    <dbReference type="NCBI Taxonomy" id="562"/>
    <lineage>
        <taxon>Bacteria</taxon>
        <taxon>Pseudomonadati</taxon>
        <taxon>Pseudomonadota</taxon>
        <taxon>Gammaproteobacteria</taxon>
        <taxon>Enterobacterales</taxon>
        <taxon>Enterobacteriaceae</taxon>
        <taxon>Escherichia</taxon>
    </lineage>
</organism>
<keyword evidence="1 6" id="KW-0436">Ligase</keyword>
<keyword evidence="4" id="KW-0234">DNA repair</keyword>
<keyword evidence="2" id="KW-0235">DNA replication</keyword>
<dbReference type="GO" id="GO:0006260">
    <property type="term" value="P:DNA replication"/>
    <property type="evidence" value="ECO:0007669"/>
    <property type="project" value="UniProtKB-KW"/>
</dbReference>
<feature type="domain" description="NAD-dependent DNA ligase N-terminal" evidence="5">
    <location>
        <begin position="1"/>
        <end position="218"/>
    </location>
</feature>
<dbReference type="EMBL" id="CAADIS010000005">
    <property type="protein sequence ID" value="VFS30453.1"/>
    <property type="molecule type" value="Genomic_DNA"/>
</dbReference>
<dbReference type="EC" id="6.5.1.2" evidence="6"/>
<dbReference type="InterPro" id="IPR013840">
    <property type="entry name" value="DNAligase_N"/>
</dbReference>
<evidence type="ECO:0000256" key="2">
    <source>
        <dbReference type="ARBA" id="ARBA00022705"/>
    </source>
</evidence>
<evidence type="ECO:0000256" key="4">
    <source>
        <dbReference type="ARBA" id="ARBA00023204"/>
    </source>
</evidence>
<dbReference type="PANTHER" id="PTHR47810:SF1">
    <property type="entry name" value="DNA LIGASE B"/>
    <property type="match status" value="1"/>
</dbReference>
<dbReference type="Gene3D" id="3.30.470.30">
    <property type="entry name" value="DNA ligase/mRNA capping enzyme"/>
    <property type="match status" value="1"/>
</dbReference>
<accession>A0A484Y5X1</accession>
<sequence>MADKNALSLWMRERSDLWVQPKVDGVAVTLVYRDGKLNKAISRGNGLKGEDWTQKVRLISAVPQTVSGPLANSTLQGEIFLQREGHIQQQMGGINARAKVAGLMMRQGNSDTLNSLAVFVWAWPDGPHLMTDRLKDLATAGFTLTQTYTRAVKNADEVAHVRNEWWKAKITLRHRWRGCASGERTRIPSLVTGPGGVAGGLEISTCSSGCRSEGDSVCGG</sequence>
<dbReference type="Pfam" id="PF01653">
    <property type="entry name" value="DNA_ligase_aden"/>
    <property type="match status" value="1"/>
</dbReference>
<dbReference type="SUPFAM" id="SSF56091">
    <property type="entry name" value="DNA ligase/mRNA capping enzyme, catalytic domain"/>
    <property type="match status" value="1"/>
</dbReference>
<reference evidence="6 7" key="1">
    <citation type="submission" date="2019-03" db="EMBL/GenBank/DDBJ databases">
        <authorList>
            <consortium name="Pathogen Informatics"/>
        </authorList>
    </citation>
    <scope>NUCLEOTIDE SEQUENCE [LARGE SCALE GENOMIC DNA]</scope>
    <source>
        <strain evidence="6 7">NCTC9001</strain>
    </source>
</reference>
<evidence type="ECO:0000256" key="3">
    <source>
        <dbReference type="ARBA" id="ARBA00022763"/>
    </source>
</evidence>
<dbReference type="Proteomes" id="UP000372890">
    <property type="component" value="Unassembled WGS sequence"/>
</dbReference>
<dbReference type="SMART" id="SM00532">
    <property type="entry name" value="LIGANc"/>
    <property type="match status" value="1"/>
</dbReference>
<dbReference type="InterPro" id="IPR018239">
    <property type="entry name" value="DNA_ligase_AS"/>
</dbReference>
<evidence type="ECO:0000259" key="5">
    <source>
        <dbReference type="SMART" id="SM00532"/>
    </source>
</evidence>
<dbReference type="PANTHER" id="PTHR47810">
    <property type="entry name" value="DNA LIGASE"/>
    <property type="match status" value="1"/>
</dbReference>
<evidence type="ECO:0000313" key="6">
    <source>
        <dbReference type="EMBL" id="VFS30453.1"/>
    </source>
</evidence>
<proteinExistence type="predicted"/>
<protein>
    <submittedName>
        <fullName evidence="6">NAD-dependent DNA ligase LigB</fullName>
        <ecNumber evidence="6">6.5.1.2</ecNumber>
    </submittedName>
</protein>
<dbReference type="PROSITE" id="PS01055">
    <property type="entry name" value="DNA_LIGASE_N1"/>
    <property type="match status" value="1"/>
</dbReference>